<dbReference type="Proteomes" id="UP001244341">
    <property type="component" value="Chromosome 8b"/>
</dbReference>
<dbReference type="EMBL" id="CP126215">
    <property type="protein sequence ID" value="WIA17597.1"/>
    <property type="molecule type" value="Genomic_DNA"/>
</dbReference>
<proteinExistence type="predicted"/>
<protein>
    <submittedName>
        <fullName evidence="1">Uncharacterized protein</fullName>
    </submittedName>
</protein>
<reference evidence="1 2" key="1">
    <citation type="submission" date="2023-05" db="EMBL/GenBank/DDBJ databases">
        <title>A 100% complete, gapless, phased diploid assembly of the Scenedesmus obliquus UTEX 3031 genome.</title>
        <authorList>
            <person name="Biondi T.C."/>
            <person name="Hanschen E.R."/>
            <person name="Kwon T."/>
            <person name="Eng W."/>
            <person name="Kruse C.P.S."/>
            <person name="Koehler S.I."/>
            <person name="Kunde Y."/>
            <person name="Gleasner C.D."/>
            <person name="You Mak K.T."/>
            <person name="Polle J."/>
            <person name="Hovde B.T."/>
            <person name="Starkenburg S.R."/>
        </authorList>
    </citation>
    <scope>NUCLEOTIDE SEQUENCE [LARGE SCALE GENOMIC DNA]</scope>
    <source>
        <strain evidence="1 2">DOE0152z</strain>
    </source>
</reference>
<keyword evidence="2" id="KW-1185">Reference proteome</keyword>
<gene>
    <name evidence="1" type="ORF">OEZ85_014415</name>
</gene>
<sequence length="67" mass="6959">MHKSAAVTCNNKDYGNDLVIPPAMKITYTSVPSVPGTSKIAMADITTPVGASHIVEAVLIPPTVPLN</sequence>
<name>A0ABY8UB48_TETOB</name>
<accession>A0ABY8UB48</accession>
<evidence type="ECO:0000313" key="1">
    <source>
        <dbReference type="EMBL" id="WIA17597.1"/>
    </source>
</evidence>
<organism evidence="1 2">
    <name type="scientific">Tetradesmus obliquus</name>
    <name type="common">Green alga</name>
    <name type="synonym">Acutodesmus obliquus</name>
    <dbReference type="NCBI Taxonomy" id="3088"/>
    <lineage>
        <taxon>Eukaryota</taxon>
        <taxon>Viridiplantae</taxon>
        <taxon>Chlorophyta</taxon>
        <taxon>core chlorophytes</taxon>
        <taxon>Chlorophyceae</taxon>
        <taxon>CS clade</taxon>
        <taxon>Sphaeropleales</taxon>
        <taxon>Scenedesmaceae</taxon>
        <taxon>Tetradesmus</taxon>
    </lineage>
</organism>
<evidence type="ECO:0000313" key="2">
    <source>
        <dbReference type="Proteomes" id="UP001244341"/>
    </source>
</evidence>